<protein>
    <submittedName>
        <fullName evidence="2">Uncharacterized protein</fullName>
    </submittedName>
</protein>
<dbReference type="AlphaFoldDB" id="M4FD18"/>
<evidence type="ECO:0000313" key="3">
    <source>
        <dbReference type="Proteomes" id="UP000011750"/>
    </source>
</evidence>
<evidence type="ECO:0000256" key="1">
    <source>
        <dbReference type="SAM" id="MobiDB-lite"/>
    </source>
</evidence>
<dbReference type="EnsemblPlants" id="Bra038988.1">
    <property type="protein sequence ID" value="Bra038988.1-P"/>
    <property type="gene ID" value="Bra038988"/>
</dbReference>
<reference evidence="3" key="1">
    <citation type="journal article" date="2011" name="Nat. Genet.">
        <title>The genome of the mesopolyploid crop species Brassica rapa.</title>
        <authorList>
            <consortium name="Brassica rapa Genome Sequencing Project Consortium"/>
            <person name="Wang X."/>
            <person name="Wang H."/>
            <person name="Wang J."/>
            <person name="Sun R."/>
            <person name="Wu J."/>
            <person name="Liu S."/>
            <person name="Bai Y."/>
            <person name="Mun J.H."/>
            <person name="Bancroft I."/>
            <person name="Cheng F."/>
            <person name="Huang S."/>
            <person name="Li X."/>
            <person name="Hua W."/>
            <person name="Wang J."/>
            <person name="Wang X."/>
            <person name="Freeling M."/>
            <person name="Pires J.C."/>
            <person name="Paterson A.H."/>
            <person name="Chalhoub B."/>
            <person name="Wang B."/>
            <person name="Hayward A."/>
            <person name="Sharpe A.G."/>
            <person name="Park B.S."/>
            <person name="Weisshaar B."/>
            <person name="Liu B."/>
            <person name="Li B."/>
            <person name="Liu B."/>
            <person name="Tong C."/>
            <person name="Song C."/>
            <person name="Duran C."/>
            <person name="Peng C."/>
            <person name="Geng C."/>
            <person name="Koh C."/>
            <person name="Lin C."/>
            <person name="Edwards D."/>
            <person name="Mu D."/>
            <person name="Shen D."/>
            <person name="Soumpourou E."/>
            <person name="Li F."/>
            <person name="Fraser F."/>
            <person name="Conant G."/>
            <person name="Lassalle G."/>
            <person name="King G.J."/>
            <person name="Bonnema G."/>
            <person name="Tang H."/>
            <person name="Wang H."/>
            <person name="Belcram H."/>
            <person name="Zhou H."/>
            <person name="Hirakawa H."/>
            <person name="Abe H."/>
            <person name="Guo H."/>
            <person name="Wang H."/>
            <person name="Jin H."/>
            <person name="Parkin I.A."/>
            <person name="Batley J."/>
            <person name="Kim J.S."/>
            <person name="Just J."/>
            <person name="Li J."/>
            <person name="Xu J."/>
            <person name="Deng J."/>
            <person name="Kim J.A."/>
            <person name="Li J."/>
            <person name="Yu J."/>
            <person name="Meng J."/>
            <person name="Wang J."/>
            <person name="Min J."/>
            <person name="Poulain J."/>
            <person name="Wang J."/>
            <person name="Hatakeyama K."/>
            <person name="Wu K."/>
            <person name="Wang L."/>
            <person name="Fang L."/>
            <person name="Trick M."/>
            <person name="Links M.G."/>
            <person name="Zhao M."/>
            <person name="Jin M."/>
            <person name="Ramchiary N."/>
            <person name="Drou N."/>
            <person name="Berkman P.J."/>
            <person name="Cai Q."/>
            <person name="Huang Q."/>
            <person name="Li R."/>
            <person name="Tabata S."/>
            <person name="Cheng S."/>
            <person name="Zhang S."/>
            <person name="Zhang S."/>
            <person name="Huang S."/>
            <person name="Sato S."/>
            <person name="Sun S."/>
            <person name="Kwon S.J."/>
            <person name="Choi S.R."/>
            <person name="Lee T.H."/>
            <person name="Fan W."/>
            <person name="Zhao X."/>
            <person name="Tan X."/>
            <person name="Xu X."/>
            <person name="Wang Y."/>
            <person name="Qiu Y."/>
            <person name="Yin Y."/>
            <person name="Li Y."/>
            <person name="Du Y."/>
            <person name="Liao Y."/>
            <person name="Lim Y."/>
            <person name="Narusaka Y."/>
            <person name="Wang Y."/>
            <person name="Wang Z."/>
            <person name="Li Z."/>
            <person name="Wang Z."/>
            <person name="Xiong Z."/>
            <person name="Zhang Z."/>
        </authorList>
    </citation>
    <scope>NUCLEOTIDE SEQUENCE [LARGE SCALE GENOMIC DNA]</scope>
    <source>
        <strain evidence="3">cv. Chiifu-401-42</strain>
    </source>
</reference>
<accession>M4FD18</accession>
<evidence type="ECO:0000313" key="2">
    <source>
        <dbReference type="EnsemblPlants" id="Bra038988.1-P"/>
    </source>
</evidence>
<dbReference type="InParanoid" id="M4FD18"/>
<sequence length="161" mass="17494">MNSEPEPPPEFSRAFSRRDDVELATTVNCPSPPEPPRIPATHHRLRPTSTGTAVPGHHPFAAEKLPPHHRLSAIAAVDFPVGSCHPPPSPPVTIAGDSPTPPSRPETNFCMPECMRGYGQLVDQQDHSLVWSINRLRAVTPSTLSRKCLFSPLVGSECATR</sequence>
<reference evidence="3" key="2">
    <citation type="journal article" date="2018" name="Hortic Res">
        <title>Improved Brassica rapa reference genome by single-molecule sequencing and chromosome conformation capture technologies.</title>
        <authorList>
            <person name="Zhang L."/>
            <person name="Cai X."/>
            <person name="Wu J."/>
            <person name="Liu M."/>
            <person name="Grob S."/>
            <person name="Cheng F."/>
            <person name="Liang J."/>
            <person name="Cai C."/>
            <person name="Liu Z."/>
            <person name="Liu B."/>
            <person name="Wang F."/>
            <person name="Li S."/>
            <person name="Liu F."/>
            <person name="Li X."/>
            <person name="Cheng L."/>
            <person name="Yang W."/>
            <person name="Li M.H."/>
            <person name="Grossniklaus U."/>
            <person name="Zheng H."/>
            <person name="Wang X."/>
        </authorList>
    </citation>
    <scope>NUCLEOTIDE SEQUENCE [LARGE SCALE GENOMIC DNA]</scope>
    <source>
        <strain evidence="3">cv. Chiifu-401-42</strain>
    </source>
</reference>
<dbReference type="Proteomes" id="UP000011750">
    <property type="component" value="Unassembled WGS sequence"/>
</dbReference>
<feature type="region of interest" description="Disordered" evidence="1">
    <location>
        <begin position="25"/>
        <end position="60"/>
    </location>
</feature>
<name>M4FD18_BRACM</name>
<dbReference type="HOGENOM" id="CLU_1646102_0_0_1"/>
<proteinExistence type="predicted"/>
<dbReference type="Gramene" id="Bra038988.1">
    <property type="protein sequence ID" value="Bra038988.1-P"/>
    <property type="gene ID" value="Bra038988"/>
</dbReference>
<reference evidence="2" key="3">
    <citation type="submission" date="2023-03" db="UniProtKB">
        <authorList>
            <consortium name="EnsemblPlants"/>
        </authorList>
    </citation>
    <scope>IDENTIFICATION</scope>
    <source>
        <strain evidence="2">cv. Chiifu-401-42</strain>
    </source>
</reference>
<keyword evidence="3" id="KW-1185">Reference proteome</keyword>
<organism evidence="2 3">
    <name type="scientific">Brassica campestris</name>
    <name type="common">Field mustard</name>
    <dbReference type="NCBI Taxonomy" id="3711"/>
    <lineage>
        <taxon>Eukaryota</taxon>
        <taxon>Viridiplantae</taxon>
        <taxon>Streptophyta</taxon>
        <taxon>Embryophyta</taxon>
        <taxon>Tracheophyta</taxon>
        <taxon>Spermatophyta</taxon>
        <taxon>Magnoliopsida</taxon>
        <taxon>eudicotyledons</taxon>
        <taxon>Gunneridae</taxon>
        <taxon>Pentapetalae</taxon>
        <taxon>rosids</taxon>
        <taxon>malvids</taxon>
        <taxon>Brassicales</taxon>
        <taxon>Brassicaceae</taxon>
        <taxon>Brassiceae</taxon>
        <taxon>Brassica</taxon>
    </lineage>
</organism>